<evidence type="ECO:0000313" key="4">
    <source>
        <dbReference type="Proteomes" id="UP000636709"/>
    </source>
</evidence>
<accession>A0A835E6R3</accession>
<proteinExistence type="predicted"/>
<comment type="caution">
    <text evidence="3">The sequence shown here is derived from an EMBL/GenBank/DDBJ whole genome shotgun (WGS) entry which is preliminary data.</text>
</comment>
<keyword evidence="4" id="KW-1185">Reference proteome</keyword>
<dbReference type="OrthoDB" id="686919at2759"/>
<feature type="compositionally biased region" description="Polar residues" evidence="1">
    <location>
        <begin position="134"/>
        <end position="144"/>
    </location>
</feature>
<dbReference type="InterPro" id="IPR029466">
    <property type="entry name" value="NAM-associated_C"/>
</dbReference>
<evidence type="ECO:0000313" key="3">
    <source>
        <dbReference type="EMBL" id="KAF8669344.1"/>
    </source>
</evidence>
<dbReference type="PANTHER" id="PTHR45125:SF28">
    <property type="entry name" value="OS02G0603500 PROTEIN"/>
    <property type="match status" value="1"/>
</dbReference>
<dbReference type="AlphaFoldDB" id="A0A835E6R3"/>
<feature type="region of interest" description="Disordered" evidence="1">
    <location>
        <begin position="119"/>
        <end position="168"/>
    </location>
</feature>
<dbReference type="Proteomes" id="UP000636709">
    <property type="component" value="Unassembled WGS sequence"/>
</dbReference>
<evidence type="ECO:0000259" key="2">
    <source>
        <dbReference type="Pfam" id="PF14303"/>
    </source>
</evidence>
<feature type="domain" description="No apical meristem-associated C-terminal" evidence="2">
    <location>
        <begin position="95"/>
        <end position="172"/>
    </location>
</feature>
<evidence type="ECO:0000256" key="1">
    <source>
        <dbReference type="SAM" id="MobiDB-lite"/>
    </source>
</evidence>
<feature type="compositionally biased region" description="Basic residues" evidence="1">
    <location>
        <begin position="147"/>
        <end position="160"/>
    </location>
</feature>
<organism evidence="3 4">
    <name type="scientific">Digitaria exilis</name>
    <dbReference type="NCBI Taxonomy" id="1010633"/>
    <lineage>
        <taxon>Eukaryota</taxon>
        <taxon>Viridiplantae</taxon>
        <taxon>Streptophyta</taxon>
        <taxon>Embryophyta</taxon>
        <taxon>Tracheophyta</taxon>
        <taxon>Spermatophyta</taxon>
        <taxon>Magnoliopsida</taxon>
        <taxon>Liliopsida</taxon>
        <taxon>Poales</taxon>
        <taxon>Poaceae</taxon>
        <taxon>PACMAD clade</taxon>
        <taxon>Panicoideae</taxon>
        <taxon>Panicodae</taxon>
        <taxon>Paniceae</taxon>
        <taxon>Anthephorinae</taxon>
        <taxon>Digitaria</taxon>
    </lineage>
</organism>
<gene>
    <name evidence="3" type="ORF">HU200_051684</name>
</gene>
<protein>
    <recommendedName>
        <fullName evidence="2">No apical meristem-associated C-terminal domain-containing protein</fullName>
    </recommendedName>
</protein>
<dbReference type="EMBL" id="JACEFO010002272">
    <property type="protein sequence ID" value="KAF8669344.1"/>
    <property type="molecule type" value="Genomic_DNA"/>
</dbReference>
<name>A0A835E6R3_9POAL</name>
<dbReference type="PANTHER" id="PTHR45125">
    <property type="entry name" value="F21J9.4-RELATED"/>
    <property type="match status" value="1"/>
</dbReference>
<dbReference type="Pfam" id="PF14303">
    <property type="entry name" value="NAM-associated"/>
    <property type="match status" value="1"/>
</dbReference>
<sequence length="183" mass="21169">MNISSDPIIGNEQPTGTYWERIAQDFHENKEGKFESKRTPNSLEHRCGLIVKECMKFQAFYEEVEHRHPSGVPYQEHMLQAQARYARQAKGKACQFIHCWLQIRHSEKFAKAREQANLPVQSNPTHDQAKGLQDSGQGEDSSIPTAKKARPPGRKKSKDKLKRDEEDDDYKILMKNLMVMKTE</sequence>
<reference evidence="3" key="1">
    <citation type="submission" date="2020-07" db="EMBL/GenBank/DDBJ databases">
        <title>Genome sequence and genetic diversity analysis of an under-domesticated orphan crop, white fonio (Digitaria exilis).</title>
        <authorList>
            <person name="Bennetzen J.L."/>
            <person name="Chen S."/>
            <person name="Ma X."/>
            <person name="Wang X."/>
            <person name="Yssel A.E.J."/>
            <person name="Chaluvadi S.R."/>
            <person name="Johnson M."/>
            <person name="Gangashetty P."/>
            <person name="Hamidou F."/>
            <person name="Sanogo M.D."/>
            <person name="Zwaenepoel A."/>
            <person name="Wallace J."/>
            <person name="Van De Peer Y."/>
            <person name="Van Deynze A."/>
        </authorList>
    </citation>
    <scope>NUCLEOTIDE SEQUENCE</scope>
    <source>
        <tissue evidence="3">Leaves</tissue>
    </source>
</reference>